<evidence type="ECO:0000256" key="6">
    <source>
        <dbReference type="ARBA" id="ARBA00023136"/>
    </source>
</evidence>
<dbReference type="STRING" id="197221.gene:10748017"/>
<dbReference type="Gene3D" id="1.10.1760.20">
    <property type="match status" value="1"/>
</dbReference>
<dbReference type="KEGG" id="tel:tll1418"/>
<feature type="transmembrane region" description="Helical" evidence="7">
    <location>
        <begin position="17"/>
        <end position="36"/>
    </location>
</feature>
<evidence type="ECO:0000256" key="3">
    <source>
        <dbReference type="ARBA" id="ARBA00022475"/>
    </source>
</evidence>
<keyword evidence="5 7" id="KW-1133">Transmembrane helix</keyword>
<dbReference type="PATRIC" id="fig|197221.4.peg.1489"/>
<organism evidence="8 9">
    <name type="scientific">Thermosynechococcus vestitus (strain NIES-2133 / IAM M-273 / BP-1)</name>
    <dbReference type="NCBI Taxonomy" id="197221"/>
    <lineage>
        <taxon>Bacteria</taxon>
        <taxon>Bacillati</taxon>
        <taxon>Cyanobacteriota</taxon>
        <taxon>Cyanophyceae</taxon>
        <taxon>Acaryochloridales</taxon>
        <taxon>Thermosynechococcaceae</taxon>
        <taxon>Thermosynechococcus</taxon>
    </lineage>
</organism>
<dbReference type="EnsemblBacteria" id="BAC08970">
    <property type="protein sequence ID" value="BAC08970"/>
    <property type="gene ID" value="BAC08970"/>
</dbReference>
<accession>Q8DJ13</accession>
<dbReference type="GO" id="GO:0005886">
    <property type="term" value="C:plasma membrane"/>
    <property type="evidence" value="ECO:0007669"/>
    <property type="project" value="UniProtKB-SubCell"/>
</dbReference>
<keyword evidence="9" id="KW-1185">Reference proteome</keyword>
<reference evidence="8 9" key="1">
    <citation type="journal article" date="2002" name="DNA Res.">
        <title>Complete genome structure of the thermophilic cyanobacterium Thermosynechococcus elongatus BP-1.</title>
        <authorList>
            <person name="Nakamura Y."/>
            <person name="Kaneko T."/>
            <person name="Sato S."/>
            <person name="Ikeuchi M."/>
            <person name="Katoh H."/>
            <person name="Sasamoto S."/>
            <person name="Watanabe A."/>
            <person name="Iriguchi M."/>
            <person name="Kawashima K."/>
            <person name="Kimura T."/>
            <person name="Kishida Y."/>
            <person name="Kiyokawa C."/>
            <person name="Kohara M."/>
            <person name="Matsumoto M."/>
            <person name="Matsuno A."/>
            <person name="Nakazaki N."/>
            <person name="Shimpo S."/>
            <person name="Sugimoto M."/>
            <person name="Takeuchi C."/>
            <person name="Yamada M."/>
            <person name="Tabata S."/>
        </authorList>
    </citation>
    <scope>NUCLEOTIDE SEQUENCE [LARGE SCALE GENOMIC DNA]</scope>
    <source>
        <strain evidence="9">IAM M-273 / NIES-2133 / BP-1</strain>
    </source>
</reference>
<dbReference type="InterPro" id="IPR002751">
    <property type="entry name" value="CbiM/NikMN"/>
</dbReference>
<feature type="transmembrane region" description="Helical" evidence="7">
    <location>
        <begin position="183"/>
        <end position="212"/>
    </location>
</feature>
<evidence type="ECO:0000256" key="4">
    <source>
        <dbReference type="ARBA" id="ARBA00022692"/>
    </source>
</evidence>
<dbReference type="EMBL" id="BA000039">
    <property type="protein sequence ID" value="BAC08970.1"/>
    <property type="molecule type" value="Genomic_DNA"/>
</dbReference>
<dbReference type="PANTHER" id="PTHR34229:SF1">
    <property type="entry name" value="METAL TRANSPORT PROTEIN HI_1621-RELATED"/>
    <property type="match status" value="1"/>
</dbReference>
<name>Q8DJ13_THEVB</name>
<keyword evidence="6 7" id="KW-0472">Membrane</keyword>
<gene>
    <name evidence="8" type="ordered locus">tll1418</name>
</gene>
<keyword evidence="4 7" id="KW-0812">Transmembrane</keyword>
<dbReference type="PANTHER" id="PTHR34229">
    <property type="entry name" value="METAL TRANSPORT PROTEIN HI_1621-RELATED"/>
    <property type="match status" value="1"/>
</dbReference>
<proteinExistence type="predicted"/>
<protein>
    <submittedName>
        <fullName evidence="8">Cobalamin biosynthesis protein M</fullName>
    </submittedName>
</protein>
<feature type="transmembrane region" description="Helical" evidence="7">
    <location>
        <begin position="115"/>
        <end position="138"/>
    </location>
</feature>
<dbReference type="GO" id="GO:0000041">
    <property type="term" value="P:transition metal ion transport"/>
    <property type="evidence" value="ECO:0007669"/>
    <property type="project" value="InterPro"/>
</dbReference>
<evidence type="ECO:0000256" key="7">
    <source>
        <dbReference type="SAM" id="Phobius"/>
    </source>
</evidence>
<keyword evidence="3" id="KW-1003">Cell membrane</keyword>
<evidence type="ECO:0000256" key="1">
    <source>
        <dbReference type="ARBA" id="ARBA00004651"/>
    </source>
</evidence>
<feature type="transmembrane region" description="Helical" evidence="7">
    <location>
        <begin position="48"/>
        <end position="72"/>
    </location>
</feature>
<keyword evidence="2" id="KW-0813">Transport</keyword>
<dbReference type="AlphaFoldDB" id="Q8DJ13"/>
<evidence type="ECO:0000313" key="8">
    <source>
        <dbReference type="EMBL" id="BAC08970.1"/>
    </source>
</evidence>
<feature type="transmembrane region" description="Helical" evidence="7">
    <location>
        <begin position="150"/>
        <end position="171"/>
    </location>
</feature>
<comment type="subcellular location">
    <subcellularLocation>
        <location evidence="1">Cell membrane</location>
        <topology evidence="1">Multi-pass membrane protein</topology>
    </subcellularLocation>
</comment>
<dbReference type="eggNOG" id="COG0310">
    <property type="taxonomic scope" value="Bacteria"/>
</dbReference>
<evidence type="ECO:0000313" key="9">
    <source>
        <dbReference type="Proteomes" id="UP000000440"/>
    </source>
</evidence>
<dbReference type="Proteomes" id="UP000000440">
    <property type="component" value="Chromosome"/>
</dbReference>
<sequence length="238" mass="24947">MVTTASRGGVMHIPDGLVPPLWCGLGYAASGGLLWWSCRRLQRATVDTLAIVPRLALLTGAFFTASAVYIPVPPASVHLLFLGSLGVLLGEGAMIAVVVGLFLQAVMFGHGGLTTLGLNALIMGIPALVAAAVFRGVWHRWPPRGRSLLGLLLGSGAVLLAVFLFSAVVILSLPATLDQQREWLAITAIVIAHLPLAILEGVVTASLLVFLAKVKPEFLSQGLSFSGENSPYPTANPR</sequence>
<dbReference type="Pfam" id="PF01891">
    <property type="entry name" value="CbiM"/>
    <property type="match status" value="1"/>
</dbReference>
<evidence type="ECO:0000256" key="2">
    <source>
        <dbReference type="ARBA" id="ARBA00022448"/>
    </source>
</evidence>
<evidence type="ECO:0000256" key="5">
    <source>
        <dbReference type="ARBA" id="ARBA00022989"/>
    </source>
</evidence>
<feature type="transmembrane region" description="Helical" evidence="7">
    <location>
        <begin position="78"/>
        <end position="103"/>
    </location>
</feature>
<dbReference type="NCBIfam" id="NF004906">
    <property type="entry name" value="PRK06265.2-1"/>
    <property type="match status" value="1"/>
</dbReference>